<dbReference type="SUPFAM" id="SSF52980">
    <property type="entry name" value="Restriction endonuclease-like"/>
    <property type="match status" value="1"/>
</dbReference>
<reference evidence="3 4" key="1">
    <citation type="submission" date="2015-11" db="EMBL/GenBank/DDBJ databases">
        <title>Description and complete genome sequence of a novel strain predominating in hypersaline microbial mats and representing a new family of the Bacteriodetes phylum.</title>
        <authorList>
            <person name="Spring S."/>
            <person name="Bunk B."/>
            <person name="Sproer C."/>
            <person name="Klenk H.-P."/>
        </authorList>
    </citation>
    <scope>NUCLEOTIDE SEQUENCE [LARGE SCALE GENOMIC DNA]</scope>
    <source>
        <strain evidence="3 4">L21-Spi-D4</strain>
    </source>
</reference>
<dbReference type="OrthoDB" id="9778168at2"/>
<dbReference type="STRING" id="1307839.L21SP5_00405"/>
<protein>
    <recommendedName>
        <fullName evidence="5">AAA family ATPase</fullName>
    </recommendedName>
</protein>
<dbReference type="RefSeq" id="WP_057951669.1">
    <property type="nucleotide sequence ID" value="NZ_CP013118.1"/>
</dbReference>
<organism evidence="3 4">
    <name type="scientific">Salinivirga cyanobacteriivorans</name>
    <dbReference type="NCBI Taxonomy" id="1307839"/>
    <lineage>
        <taxon>Bacteria</taxon>
        <taxon>Pseudomonadati</taxon>
        <taxon>Bacteroidota</taxon>
        <taxon>Bacteroidia</taxon>
        <taxon>Bacteroidales</taxon>
        <taxon>Salinivirgaceae</taxon>
        <taxon>Salinivirga</taxon>
    </lineage>
</organism>
<dbReference type="KEGG" id="blq:L21SP5_00405"/>
<dbReference type="AlphaFoldDB" id="A0A0S2HVT1"/>
<dbReference type="Pfam" id="PF13635">
    <property type="entry name" value="DUF4143"/>
    <property type="match status" value="1"/>
</dbReference>
<dbReference type="PANTHER" id="PTHR43566">
    <property type="entry name" value="CONSERVED PROTEIN"/>
    <property type="match status" value="1"/>
</dbReference>
<dbReference type="Proteomes" id="UP000064893">
    <property type="component" value="Chromosome"/>
</dbReference>
<keyword evidence="4" id="KW-1185">Reference proteome</keyword>
<evidence type="ECO:0000259" key="1">
    <source>
        <dbReference type="Pfam" id="PF13173"/>
    </source>
</evidence>
<sequence>MIISRQIEAEIKNALRNFPVVIITGARQTGKTTVAKQVVQKPYYNLESPDTRELAINDPRTFLNKIKDTGAIIDEFQRAPDLASYIQEIVDKKGENGMFLLTGSNNFLLMEKVSQSLAGRAAILKLMPFSYPEIQHFYPQINTDELIYKGFYPAIHSKNLNPTKTYSYYYQTYIERDVRQLINVKDINLFQRFMKLCAGRTGQLLNYDQLAGETGVSNKVVKNWISVLEASYILHLLPPYFENIKKRIIKSPKLYFYDVGFAAYLLNIENVSHVETHPLRGQLFENIVINEYLKYRYNIGMEANAFFYRDNHKNEVDLLVQTGNKLGLIEIKSAATYHTNFRKNVDWLEKQIIDKEVNKTIVYDGEQEWESDELAIINFRSFARKIYR</sequence>
<evidence type="ECO:0008006" key="5">
    <source>
        <dbReference type="Google" id="ProtNLM"/>
    </source>
</evidence>
<dbReference type="EMBL" id="CP013118">
    <property type="protein sequence ID" value="ALO14084.1"/>
    <property type="molecule type" value="Genomic_DNA"/>
</dbReference>
<dbReference type="Pfam" id="PF13173">
    <property type="entry name" value="AAA_14"/>
    <property type="match status" value="1"/>
</dbReference>
<accession>A0A0S2HVT1</accession>
<dbReference type="InterPro" id="IPR041682">
    <property type="entry name" value="AAA_14"/>
</dbReference>
<dbReference type="SUPFAM" id="SSF52540">
    <property type="entry name" value="P-loop containing nucleoside triphosphate hydrolases"/>
    <property type="match status" value="1"/>
</dbReference>
<dbReference type="InterPro" id="IPR025420">
    <property type="entry name" value="DUF4143"/>
</dbReference>
<evidence type="ECO:0000313" key="3">
    <source>
        <dbReference type="EMBL" id="ALO14084.1"/>
    </source>
</evidence>
<evidence type="ECO:0000313" key="4">
    <source>
        <dbReference type="Proteomes" id="UP000064893"/>
    </source>
</evidence>
<feature type="domain" description="AAA" evidence="1">
    <location>
        <begin position="18"/>
        <end position="134"/>
    </location>
</feature>
<name>A0A0S2HVT1_9BACT</name>
<dbReference type="PANTHER" id="PTHR43566:SF2">
    <property type="entry name" value="DUF4143 DOMAIN-CONTAINING PROTEIN"/>
    <property type="match status" value="1"/>
</dbReference>
<dbReference type="InterPro" id="IPR027417">
    <property type="entry name" value="P-loop_NTPase"/>
</dbReference>
<proteinExistence type="predicted"/>
<feature type="domain" description="DUF4143" evidence="2">
    <location>
        <begin position="175"/>
        <end position="333"/>
    </location>
</feature>
<dbReference type="InterPro" id="IPR011335">
    <property type="entry name" value="Restrct_endonuc-II-like"/>
</dbReference>
<evidence type="ECO:0000259" key="2">
    <source>
        <dbReference type="Pfam" id="PF13635"/>
    </source>
</evidence>
<gene>
    <name evidence="3" type="ORF">L21SP5_00405</name>
</gene>